<organism evidence="1 2">
    <name type="scientific">Mucinivorans hirudinis</name>
    <dbReference type="NCBI Taxonomy" id="1433126"/>
    <lineage>
        <taxon>Bacteria</taxon>
        <taxon>Pseudomonadati</taxon>
        <taxon>Bacteroidota</taxon>
        <taxon>Bacteroidia</taxon>
        <taxon>Bacteroidales</taxon>
        <taxon>Rikenellaceae</taxon>
        <taxon>Mucinivorans</taxon>
    </lineage>
</organism>
<sequence>MKSQKGFQPTDAGRKTVKLDPIRKSGKEKYNLYKEMEEEEGFDDEEFDEELQLTDCNLIICNMTAQ</sequence>
<dbReference type="Proteomes" id="UP000027616">
    <property type="component" value="Chromosome I"/>
</dbReference>
<keyword evidence="2" id="KW-1185">Reference proteome</keyword>
<evidence type="ECO:0000313" key="1">
    <source>
        <dbReference type="EMBL" id="CDN30188.1"/>
    </source>
</evidence>
<dbReference type="HOGENOM" id="CLU_2826431_0_0_10"/>
<proteinExistence type="predicted"/>
<evidence type="ECO:0000313" key="2">
    <source>
        <dbReference type="Proteomes" id="UP000027616"/>
    </source>
</evidence>
<dbReference type="AlphaFoldDB" id="A0A060R8W7"/>
<name>A0A060R8W7_9BACT</name>
<reference evidence="1 2" key="1">
    <citation type="journal article" date="2015" name="Genome Announc.">
        <title>Complete Genome Sequence of the Novel Leech Symbiont Mucinivorans hirudinis M3T.</title>
        <authorList>
            <person name="Nelson M.C."/>
            <person name="Bomar L."/>
            <person name="Graf J."/>
        </authorList>
    </citation>
    <scope>NUCLEOTIDE SEQUENCE [LARGE SCALE GENOMIC DNA]</scope>
    <source>
        <strain evidence="2">M3</strain>
    </source>
</reference>
<accession>A0A060R8W7</accession>
<dbReference type="EMBL" id="HG934468">
    <property type="protein sequence ID" value="CDN30188.1"/>
    <property type="molecule type" value="Genomic_DNA"/>
</dbReference>
<dbReference type="KEGG" id="rbc:BN938_0081"/>
<protein>
    <submittedName>
        <fullName evidence="1">Uncharacterized protein</fullName>
    </submittedName>
</protein>
<gene>
    <name evidence="1" type="ORF">BN938_0081</name>
</gene>